<reference evidence="1" key="2">
    <citation type="journal article" date="2015" name="Data Brief">
        <title>Shoot transcriptome of the giant reed, Arundo donax.</title>
        <authorList>
            <person name="Barrero R.A."/>
            <person name="Guerrero F.D."/>
            <person name="Moolhuijzen P."/>
            <person name="Goolsby J.A."/>
            <person name="Tidwell J."/>
            <person name="Bellgard S.E."/>
            <person name="Bellgard M.I."/>
        </authorList>
    </citation>
    <scope>NUCLEOTIDE SEQUENCE</scope>
    <source>
        <tissue evidence="1">Shoot tissue taken approximately 20 cm above the soil surface</tissue>
    </source>
</reference>
<organism evidence="1">
    <name type="scientific">Arundo donax</name>
    <name type="common">Giant reed</name>
    <name type="synonym">Donax arundinaceus</name>
    <dbReference type="NCBI Taxonomy" id="35708"/>
    <lineage>
        <taxon>Eukaryota</taxon>
        <taxon>Viridiplantae</taxon>
        <taxon>Streptophyta</taxon>
        <taxon>Embryophyta</taxon>
        <taxon>Tracheophyta</taxon>
        <taxon>Spermatophyta</taxon>
        <taxon>Magnoliopsida</taxon>
        <taxon>Liliopsida</taxon>
        <taxon>Poales</taxon>
        <taxon>Poaceae</taxon>
        <taxon>PACMAD clade</taxon>
        <taxon>Arundinoideae</taxon>
        <taxon>Arundineae</taxon>
        <taxon>Arundo</taxon>
    </lineage>
</organism>
<protein>
    <submittedName>
        <fullName evidence="1">Uncharacterized protein</fullName>
    </submittedName>
</protein>
<dbReference type="EMBL" id="GBRH01209952">
    <property type="protein sequence ID" value="JAD87943.1"/>
    <property type="molecule type" value="Transcribed_RNA"/>
</dbReference>
<evidence type="ECO:0000313" key="1">
    <source>
        <dbReference type="EMBL" id="JAD87943.1"/>
    </source>
</evidence>
<sequence>MVGQGQDGGWIWPLLRFSVPYCLLRFGLDFEVKALGEELGMGFLGIGFQSKWPRSIYQ</sequence>
<proteinExistence type="predicted"/>
<accession>A0A0A9DMN4</accession>
<name>A0A0A9DMN4_ARUDO</name>
<dbReference type="AlphaFoldDB" id="A0A0A9DMN4"/>
<reference evidence="1" key="1">
    <citation type="submission" date="2014-09" db="EMBL/GenBank/DDBJ databases">
        <authorList>
            <person name="Magalhaes I.L.F."/>
            <person name="Oliveira U."/>
            <person name="Santos F.R."/>
            <person name="Vidigal T.H.D.A."/>
            <person name="Brescovit A.D."/>
            <person name="Santos A.J."/>
        </authorList>
    </citation>
    <scope>NUCLEOTIDE SEQUENCE</scope>
    <source>
        <tissue evidence="1">Shoot tissue taken approximately 20 cm above the soil surface</tissue>
    </source>
</reference>